<accession>A0A1A2ZBC1</accession>
<sequence>MFPSQHRAAPPPEPLSDEQAKTQVIDPAKQIATVNDLADLSGTFQWESCNDQGDPPYRGRVDMLFTVPTGVDRQAYFQQIAATMAKQSGWTAGPPPGMRPFGAAVHKDGVMVIIGESGTVGHHGSIRLFGECRNMQDHHTDNGFQRITSELAGG</sequence>
<evidence type="ECO:0000313" key="3">
    <source>
        <dbReference type="Proteomes" id="UP000093592"/>
    </source>
</evidence>
<gene>
    <name evidence="2" type="ORF">A5707_21470</name>
</gene>
<dbReference type="Proteomes" id="UP000093592">
    <property type="component" value="Unassembled WGS sequence"/>
</dbReference>
<dbReference type="EMBL" id="LZKJ01000108">
    <property type="protein sequence ID" value="OBI46401.1"/>
    <property type="molecule type" value="Genomic_DNA"/>
</dbReference>
<comment type="caution">
    <text evidence="2">The sequence shown here is derived from an EMBL/GenBank/DDBJ whole genome shotgun (WGS) entry which is preliminary data.</text>
</comment>
<dbReference type="AlphaFoldDB" id="A0A1A2ZBC1"/>
<evidence type="ECO:0008006" key="4">
    <source>
        <dbReference type="Google" id="ProtNLM"/>
    </source>
</evidence>
<proteinExistence type="predicted"/>
<evidence type="ECO:0000256" key="1">
    <source>
        <dbReference type="SAM" id="MobiDB-lite"/>
    </source>
</evidence>
<dbReference type="RefSeq" id="WP_065014576.1">
    <property type="nucleotide sequence ID" value="NZ_LZKJ01000108.1"/>
</dbReference>
<protein>
    <recommendedName>
        <fullName evidence="4">Lipoprotein LppJ</fullName>
    </recommendedName>
</protein>
<evidence type="ECO:0000313" key="2">
    <source>
        <dbReference type="EMBL" id="OBI46401.1"/>
    </source>
</evidence>
<dbReference type="OrthoDB" id="4743914at2"/>
<reference evidence="3" key="1">
    <citation type="submission" date="2016-06" db="EMBL/GenBank/DDBJ databases">
        <authorList>
            <person name="Sutton G."/>
            <person name="Brinkac L."/>
            <person name="Sanka R."/>
            <person name="Adams M."/>
            <person name="Lau E."/>
            <person name="Sam S."/>
            <person name="Sreng N."/>
            <person name="Him V."/>
            <person name="Kerleguer A."/>
            <person name="Cheng S."/>
        </authorList>
    </citation>
    <scope>NUCLEOTIDE SEQUENCE [LARGE SCALE GENOMIC DNA]</scope>
    <source>
        <strain evidence="3">E861</strain>
    </source>
</reference>
<organism evidence="2 3">
    <name type="scientific">Mycobacterium kyorinense</name>
    <dbReference type="NCBI Taxonomy" id="487514"/>
    <lineage>
        <taxon>Bacteria</taxon>
        <taxon>Bacillati</taxon>
        <taxon>Actinomycetota</taxon>
        <taxon>Actinomycetes</taxon>
        <taxon>Mycobacteriales</taxon>
        <taxon>Mycobacteriaceae</taxon>
        <taxon>Mycobacterium</taxon>
    </lineage>
</organism>
<feature type="region of interest" description="Disordered" evidence="1">
    <location>
        <begin position="1"/>
        <end position="20"/>
    </location>
</feature>
<name>A0A1A2ZBC1_9MYCO</name>